<keyword evidence="6 8" id="KW-0808">Transferase</keyword>
<evidence type="ECO:0000256" key="4">
    <source>
        <dbReference type="ARBA" id="ARBA00017497"/>
    </source>
</evidence>
<keyword evidence="7 8" id="KW-0949">S-adenosyl-L-methionine</keyword>
<dbReference type="PIRSF" id="PIRSF016305">
    <property type="entry name" value="LCM_mtfrase"/>
    <property type="match status" value="1"/>
</dbReference>
<evidence type="ECO:0000256" key="9">
    <source>
        <dbReference type="PIRSR" id="PIRSR016305-1"/>
    </source>
</evidence>
<comment type="function">
    <text evidence="8">Methylates the carboxyl group of the C-terminal leucine residue of protein phosphatase 2A catalytic subunits to form alpha-leucine ester residues.</text>
</comment>
<evidence type="ECO:0000256" key="3">
    <source>
        <dbReference type="ARBA" id="ARBA00012834"/>
    </source>
</evidence>
<reference evidence="11" key="1">
    <citation type="submission" date="2019-03" db="EMBL/GenBank/DDBJ databases">
        <title>Snf2 controls pulcherriminic acid biosynthesis and connects pigmentation and antifungal activity of the yeast Metschnikowia pulcherrima.</title>
        <authorList>
            <person name="Gore-Lloyd D."/>
            <person name="Sumann I."/>
            <person name="Brachmann A.O."/>
            <person name="Schneeberger K."/>
            <person name="Ortiz-Merino R.A."/>
            <person name="Moreno-Beltran M."/>
            <person name="Schlaefli M."/>
            <person name="Kirner P."/>
            <person name="Santos Kron A."/>
            <person name="Wolfe K.H."/>
            <person name="Piel J."/>
            <person name="Ahrens C.H."/>
            <person name="Henk D."/>
            <person name="Freimoser F.M."/>
        </authorList>
    </citation>
    <scope>NUCLEOTIDE SEQUENCE [LARGE SCALE GENOMIC DNA]</scope>
    <source>
        <strain evidence="11">APC 1.2</strain>
    </source>
</reference>
<feature type="binding site" evidence="9">
    <location>
        <begin position="186"/>
        <end position="187"/>
    </location>
    <ligand>
        <name>S-adenosyl-L-methionine</name>
        <dbReference type="ChEBI" id="CHEBI:59789"/>
    </ligand>
</feature>
<dbReference type="InterPro" id="IPR016651">
    <property type="entry name" value="LCMT1"/>
</dbReference>
<dbReference type="GO" id="GO:0032259">
    <property type="term" value="P:methylation"/>
    <property type="evidence" value="ECO:0007669"/>
    <property type="project" value="UniProtKB-KW"/>
</dbReference>
<sequence>MSFPGSHKDKLVRATDLDALSCRLSANKKGYFEPPDEFIPDLLRSYEQALQFCDGYTQMSAGRSIRGTFSEPKLPLINRGTYFRTECINRVVNEFTREHGKCQIVALGGGSDTRSFRVLKEHANVCYTEIDFPELTKIKKIAISKLQRLQTIIREKLPPIMILSRAEMAQLDPDLHAENYKLVSFDLRKAETHGRAKFAFLDKKLPTLVISECVLCYMTPEENIAVLKFWKSLFESMAVIFYDPMSLNDAFGETMALNLTKRGLNLQTFTQFPDLHARKQLFEETLGFEAMLTDLALVGGYTNEKDSWILKEELARVLRLEMIDEVEEIRLLLGHYCLIYAESGMKLQFAERLN</sequence>
<feature type="binding site" evidence="9">
    <location>
        <position position="212"/>
    </location>
    <ligand>
        <name>S-adenosyl-L-methionine</name>
        <dbReference type="ChEBI" id="CHEBI:59789"/>
    </ligand>
</feature>
<dbReference type="Proteomes" id="UP000292447">
    <property type="component" value="Chromosome II"/>
</dbReference>
<dbReference type="Gene3D" id="3.40.50.150">
    <property type="entry name" value="Vaccinia Virus protein VP39"/>
    <property type="match status" value="1"/>
</dbReference>
<dbReference type="EMBL" id="CP034457">
    <property type="protein sequence ID" value="QBM87863.1"/>
    <property type="molecule type" value="Genomic_DNA"/>
</dbReference>
<dbReference type="STRING" id="2163413.A0A4V1AE38"/>
<dbReference type="InterPro" id="IPR029063">
    <property type="entry name" value="SAM-dependent_MTases_sf"/>
</dbReference>
<feature type="binding site" evidence="9">
    <location>
        <position position="84"/>
    </location>
    <ligand>
        <name>S-adenosyl-L-methionine</name>
        <dbReference type="ChEBI" id="CHEBI:59789"/>
    </ligand>
</feature>
<evidence type="ECO:0000256" key="5">
    <source>
        <dbReference type="ARBA" id="ARBA00022603"/>
    </source>
</evidence>
<evidence type="ECO:0000256" key="6">
    <source>
        <dbReference type="ARBA" id="ARBA00022679"/>
    </source>
</evidence>
<dbReference type="InterPro" id="IPR007213">
    <property type="entry name" value="Ppm1/Ppm2/Tcmp"/>
</dbReference>
<proteinExistence type="inferred from homology"/>
<evidence type="ECO:0000313" key="10">
    <source>
        <dbReference type="EMBL" id="QBM87863.1"/>
    </source>
</evidence>
<evidence type="ECO:0000256" key="8">
    <source>
        <dbReference type="PIRNR" id="PIRNR016305"/>
    </source>
</evidence>
<name>A0A4V1AE38_9ASCO</name>
<dbReference type="PANTHER" id="PTHR13600">
    <property type="entry name" value="LEUCINE CARBOXYL METHYLTRANSFERASE"/>
    <property type="match status" value="1"/>
</dbReference>
<evidence type="ECO:0000256" key="1">
    <source>
        <dbReference type="ARBA" id="ARBA00000724"/>
    </source>
</evidence>
<comment type="similarity">
    <text evidence="2 8">Belongs to the methyltransferase superfamily. LCMT family.</text>
</comment>
<dbReference type="EC" id="2.1.1.233" evidence="3 8"/>
<evidence type="ECO:0000256" key="7">
    <source>
        <dbReference type="ARBA" id="ARBA00022691"/>
    </source>
</evidence>
<accession>A0A4V1AE38</accession>
<keyword evidence="5 8" id="KW-0489">Methyltransferase</keyword>
<feature type="binding site" evidence="9">
    <location>
        <position position="108"/>
    </location>
    <ligand>
        <name>S-adenosyl-L-methionine</name>
        <dbReference type="ChEBI" id="CHEBI:59789"/>
    </ligand>
</feature>
<gene>
    <name evidence="10" type="primary">MPUL0B10760</name>
    <name evidence="10" type="ORF">METSCH_B10760</name>
</gene>
<dbReference type="PANTHER" id="PTHR13600:SF21">
    <property type="entry name" value="LEUCINE CARBOXYL METHYLTRANSFERASE 1"/>
    <property type="match status" value="1"/>
</dbReference>
<protein>
    <recommendedName>
        <fullName evidence="4 8">Leucine carboxyl methyltransferase 1</fullName>
        <ecNumber evidence="3 8">2.1.1.233</ecNumber>
    </recommendedName>
</protein>
<dbReference type="Pfam" id="PF04072">
    <property type="entry name" value="LCM"/>
    <property type="match status" value="1"/>
</dbReference>
<keyword evidence="11" id="KW-1185">Reference proteome</keyword>
<evidence type="ECO:0000256" key="2">
    <source>
        <dbReference type="ARBA" id="ARBA00010703"/>
    </source>
</evidence>
<evidence type="ECO:0000313" key="11">
    <source>
        <dbReference type="Proteomes" id="UP000292447"/>
    </source>
</evidence>
<dbReference type="SUPFAM" id="SSF53335">
    <property type="entry name" value="S-adenosyl-L-methionine-dependent methyltransferases"/>
    <property type="match status" value="1"/>
</dbReference>
<dbReference type="GO" id="GO:0018423">
    <property type="term" value="F:protein C-terminal leucine carboxyl O-methyltransferase activity"/>
    <property type="evidence" value="ECO:0007669"/>
    <property type="project" value="UniProtKB-EC"/>
</dbReference>
<comment type="catalytic activity">
    <reaction evidence="1 8">
        <text>[phosphatase 2A protein]-C-terminal L-leucine + S-adenosyl-L-methionine = [phosphatase 2A protein]-C-terminal L-leucine methyl ester + S-adenosyl-L-homocysteine</text>
        <dbReference type="Rhea" id="RHEA:48544"/>
        <dbReference type="Rhea" id="RHEA-COMP:12134"/>
        <dbReference type="Rhea" id="RHEA-COMP:12135"/>
        <dbReference type="ChEBI" id="CHEBI:57856"/>
        <dbReference type="ChEBI" id="CHEBI:59789"/>
        <dbReference type="ChEBI" id="CHEBI:90516"/>
        <dbReference type="ChEBI" id="CHEBI:90517"/>
        <dbReference type="EC" id="2.1.1.233"/>
    </reaction>
</comment>
<dbReference type="AlphaFoldDB" id="A0A4V1AE38"/>
<organism evidence="10 11">
    <name type="scientific">Metschnikowia aff. pulcherrima</name>
    <dbReference type="NCBI Taxonomy" id="2163413"/>
    <lineage>
        <taxon>Eukaryota</taxon>
        <taxon>Fungi</taxon>
        <taxon>Dikarya</taxon>
        <taxon>Ascomycota</taxon>
        <taxon>Saccharomycotina</taxon>
        <taxon>Pichiomycetes</taxon>
        <taxon>Metschnikowiaceae</taxon>
        <taxon>Metschnikowia</taxon>
    </lineage>
</organism>